<dbReference type="InterPro" id="IPR036513">
    <property type="entry name" value="STAS_dom_sf"/>
</dbReference>
<dbReference type="Proteomes" id="UP000198878">
    <property type="component" value="Unassembled WGS sequence"/>
</dbReference>
<dbReference type="Pfam" id="PF13466">
    <property type="entry name" value="STAS_2"/>
    <property type="match status" value="1"/>
</dbReference>
<accession>A0A1H5QCH7</accession>
<evidence type="ECO:0000259" key="1">
    <source>
        <dbReference type="PROSITE" id="PS50801"/>
    </source>
</evidence>
<dbReference type="EMBL" id="FNUJ01000002">
    <property type="protein sequence ID" value="SEF23108.1"/>
    <property type="molecule type" value="Genomic_DNA"/>
</dbReference>
<dbReference type="Gene3D" id="3.30.750.24">
    <property type="entry name" value="STAS domain"/>
    <property type="match status" value="1"/>
</dbReference>
<proteinExistence type="predicted"/>
<protein>
    <submittedName>
        <fullName evidence="2">Anti-anti-sigma factor</fullName>
    </submittedName>
</protein>
<dbReference type="InterPro" id="IPR058548">
    <property type="entry name" value="MlaB-like_STAS"/>
</dbReference>
<dbReference type="STRING" id="218821.SAMN05421837_10210"/>
<evidence type="ECO:0000313" key="3">
    <source>
        <dbReference type="Proteomes" id="UP000198878"/>
    </source>
</evidence>
<gene>
    <name evidence="2" type="ORF">SAMN05421837_10210</name>
</gene>
<sequence length="130" mass="14000">MVPEPRSADHELISPRGRIDAGRMTLHVSHPAPRAVSVRVGGEVDLSTARLLDELLRTRIRGDVTEVVVDLSGVTFISVAGLNSLLRAQLLADAAGAHLTVDPGRSRAVRRLFTVLPMDFYGVMSPRPVG</sequence>
<evidence type="ECO:0000313" key="2">
    <source>
        <dbReference type="EMBL" id="SEF23108.1"/>
    </source>
</evidence>
<dbReference type="PROSITE" id="PS50801">
    <property type="entry name" value="STAS"/>
    <property type="match status" value="1"/>
</dbReference>
<dbReference type="OrthoDB" id="3690201at2"/>
<name>A0A1H5QCH7_9PSEU</name>
<feature type="domain" description="STAS" evidence="1">
    <location>
        <begin position="38"/>
        <end position="130"/>
    </location>
</feature>
<dbReference type="SUPFAM" id="SSF52091">
    <property type="entry name" value="SpoIIaa-like"/>
    <property type="match status" value="1"/>
</dbReference>
<dbReference type="AlphaFoldDB" id="A0A1H5QCH7"/>
<dbReference type="CDD" id="cd07043">
    <property type="entry name" value="STAS_anti-anti-sigma_factors"/>
    <property type="match status" value="1"/>
</dbReference>
<dbReference type="RefSeq" id="WP_086674627.1">
    <property type="nucleotide sequence ID" value="NZ_FNUJ01000002.1"/>
</dbReference>
<dbReference type="InterPro" id="IPR002645">
    <property type="entry name" value="STAS_dom"/>
</dbReference>
<organism evidence="2 3">
    <name type="scientific">Amycolatopsis pretoriensis</name>
    <dbReference type="NCBI Taxonomy" id="218821"/>
    <lineage>
        <taxon>Bacteria</taxon>
        <taxon>Bacillati</taxon>
        <taxon>Actinomycetota</taxon>
        <taxon>Actinomycetes</taxon>
        <taxon>Pseudonocardiales</taxon>
        <taxon>Pseudonocardiaceae</taxon>
        <taxon>Amycolatopsis</taxon>
    </lineage>
</organism>
<keyword evidence="3" id="KW-1185">Reference proteome</keyword>
<reference evidence="3" key="1">
    <citation type="submission" date="2016-10" db="EMBL/GenBank/DDBJ databases">
        <authorList>
            <person name="Varghese N."/>
            <person name="Submissions S."/>
        </authorList>
    </citation>
    <scope>NUCLEOTIDE SEQUENCE [LARGE SCALE GENOMIC DNA]</scope>
    <source>
        <strain evidence="3">DSM 44654</strain>
    </source>
</reference>